<sequence>MGERMFEGLWEVLGYNQYSVRTEPCYVKLDCRNWDSPVRFWFDFYSPEIHEEESRRAANRTLRLAGCVRNPLTMIASAYCYHHRGMEKWHPLFGRGEVVHMSPQVGLPYVAEQMTEMIENMTGLYEFERKDTLRIRYEIAVASSEGFDSEANRLLDFWLEGAQISPEDRQTALEGARIGDLHRHPGAQEPGHTNDADCEKTALRAAFAMPAPLLAKYQSFARRLGYPYTAEELLGTV</sequence>
<comment type="caution">
    <text evidence="1">The sequence shown here is derived from an EMBL/GenBank/DDBJ whole genome shotgun (WGS) entry which is preliminary data.</text>
</comment>
<proteinExistence type="predicted"/>
<dbReference type="Proteomes" id="UP000649617">
    <property type="component" value="Unassembled WGS sequence"/>
</dbReference>
<protein>
    <recommendedName>
        <fullName evidence="3">Sulfotransferase domain-containing protein</fullName>
    </recommendedName>
</protein>
<dbReference type="EMBL" id="CAJNIZ010044316">
    <property type="protein sequence ID" value="CAE7684860.1"/>
    <property type="molecule type" value="Genomic_DNA"/>
</dbReference>
<organism evidence="1 2">
    <name type="scientific">Symbiodinium pilosum</name>
    <name type="common">Dinoflagellate</name>
    <dbReference type="NCBI Taxonomy" id="2952"/>
    <lineage>
        <taxon>Eukaryota</taxon>
        <taxon>Sar</taxon>
        <taxon>Alveolata</taxon>
        <taxon>Dinophyceae</taxon>
        <taxon>Suessiales</taxon>
        <taxon>Symbiodiniaceae</taxon>
        <taxon>Symbiodinium</taxon>
    </lineage>
</organism>
<gene>
    <name evidence="1" type="ORF">SPIL2461_LOCUS19135</name>
</gene>
<reference evidence="1" key="1">
    <citation type="submission" date="2021-02" db="EMBL/GenBank/DDBJ databases">
        <authorList>
            <person name="Dougan E. K."/>
            <person name="Rhodes N."/>
            <person name="Thang M."/>
            <person name="Chan C."/>
        </authorList>
    </citation>
    <scope>NUCLEOTIDE SEQUENCE</scope>
</reference>
<dbReference type="OrthoDB" id="408158at2759"/>
<evidence type="ECO:0008006" key="3">
    <source>
        <dbReference type="Google" id="ProtNLM"/>
    </source>
</evidence>
<name>A0A812WRI5_SYMPI</name>
<evidence type="ECO:0000313" key="1">
    <source>
        <dbReference type="EMBL" id="CAE7684860.1"/>
    </source>
</evidence>
<keyword evidence="2" id="KW-1185">Reference proteome</keyword>
<accession>A0A812WRI5</accession>
<dbReference type="AlphaFoldDB" id="A0A812WRI5"/>
<evidence type="ECO:0000313" key="2">
    <source>
        <dbReference type="Proteomes" id="UP000649617"/>
    </source>
</evidence>